<dbReference type="SUPFAM" id="SSF52540">
    <property type="entry name" value="P-loop containing nucleoside triphosphate hydrolases"/>
    <property type="match status" value="1"/>
</dbReference>
<reference evidence="10" key="1">
    <citation type="journal article" date="2015" name="Nature">
        <title>Complex archaea that bridge the gap between prokaryotes and eukaryotes.</title>
        <authorList>
            <person name="Spang A."/>
            <person name="Saw J.H."/>
            <person name="Jorgensen S.L."/>
            <person name="Zaremba-Niedzwiedzka K."/>
            <person name="Martijn J."/>
            <person name="Lind A.E."/>
            <person name="van Eijk R."/>
            <person name="Schleper C."/>
            <person name="Guy L."/>
            <person name="Ettema T.J."/>
        </authorList>
    </citation>
    <scope>NUCLEOTIDE SEQUENCE</scope>
</reference>
<keyword evidence="9" id="KW-0443">Lipid metabolism</keyword>
<evidence type="ECO:0000256" key="5">
    <source>
        <dbReference type="ARBA" id="ARBA00022679"/>
    </source>
</evidence>
<dbReference type="GO" id="GO:0005524">
    <property type="term" value="F:ATP binding"/>
    <property type="evidence" value="ECO:0007669"/>
    <property type="project" value="UniProtKB-KW"/>
</dbReference>
<dbReference type="PANTHER" id="PTHR42724:SF1">
    <property type="entry name" value="TETRAACYLDISACCHARIDE 4'-KINASE, MITOCHONDRIAL-RELATED"/>
    <property type="match status" value="1"/>
</dbReference>
<dbReference type="EC" id="2.7.1.130" evidence="2"/>
<dbReference type="AlphaFoldDB" id="A0A0F9Y4A3"/>
<sequence length="342" mass="37620">MKGFSLEQALLRAWYGKQRWLILLRPLSALYASLAKRRRQQYLSGRRSQWQPPVPLIVVGNITLGGTGKTPMVLWLIAFLRNQGFRVGVISRGYGGQPPQLPWRVDPAGDATHSGDEPLLIAQRAQVPVFIDPDRPAAARALLAQEQVDVIISDDGLQHYALGRSVELVMLDAQRSLGNGRCLPEGPLREPPQRLDTVDLVVHNGAAADQGSCYAMQLRPTALIHLVSGTRVPIDLWQGAREVVAVAGIGNPQRFFRTLQNCGFSCDQRVFADHATYSNESLGDLPPEKTVIMTEKDAVKCHALAQDNWWYLSVDAELSDAFASALSALLPTAPAQHKLLQE</sequence>
<name>A0A0F9Y4A3_9ZZZZ</name>
<evidence type="ECO:0000256" key="3">
    <source>
        <dbReference type="ARBA" id="ARBA00022516"/>
    </source>
</evidence>
<comment type="pathway">
    <text evidence="1">Glycolipid biosynthesis; lipid IV(A) biosynthesis; lipid IV(A) from (3R)-3-hydroxytetradecanoyl-[acyl-carrier-protein] and UDP-N-acetyl-alpha-D-glucosamine: step 6/6.</text>
</comment>
<evidence type="ECO:0000313" key="10">
    <source>
        <dbReference type="EMBL" id="KKN99533.1"/>
    </source>
</evidence>
<evidence type="ECO:0000256" key="1">
    <source>
        <dbReference type="ARBA" id="ARBA00004870"/>
    </source>
</evidence>
<evidence type="ECO:0000256" key="7">
    <source>
        <dbReference type="ARBA" id="ARBA00022777"/>
    </source>
</evidence>
<dbReference type="InterPro" id="IPR003758">
    <property type="entry name" value="LpxK"/>
</dbReference>
<evidence type="ECO:0000256" key="8">
    <source>
        <dbReference type="ARBA" id="ARBA00022840"/>
    </source>
</evidence>
<accession>A0A0F9Y4A3</accession>
<keyword evidence="8" id="KW-0067">ATP-binding</keyword>
<dbReference type="GO" id="GO:0005886">
    <property type="term" value="C:plasma membrane"/>
    <property type="evidence" value="ECO:0007669"/>
    <property type="project" value="TreeGrafter"/>
</dbReference>
<dbReference type="GO" id="GO:0009245">
    <property type="term" value="P:lipid A biosynthetic process"/>
    <property type="evidence" value="ECO:0007669"/>
    <property type="project" value="UniProtKB-KW"/>
</dbReference>
<comment type="caution">
    <text evidence="10">The sequence shown here is derived from an EMBL/GenBank/DDBJ whole genome shotgun (WGS) entry which is preliminary data.</text>
</comment>
<evidence type="ECO:0000256" key="6">
    <source>
        <dbReference type="ARBA" id="ARBA00022741"/>
    </source>
</evidence>
<keyword evidence="4" id="KW-0441">Lipid A biosynthesis</keyword>
<keyword evidence="7" id="KW-0418">Kinase</keyword>
<evidence type="ECO:0000256" key="4">
    <source>
        <dbReference type="ARBA" id="ARBA00022556"/>
    </source>
</evidence>
<dbReference type="NCBIfam" id="TIGR00682">
    <property type="entry name" value="lpxK"/>
    <property type="match status" value="1"/>
</dbReference>
<dbReference type="PANTHER" id="PTHR42724">
    <property type="entry name" value="TETRAACYLDISACCHARIDE 4'-KINASE"/>
    <property type="match status" value="1"/>
</dbReference>
<dbReference type="UniPathway" id="UPA00359">
    <property type="reaction ID" value="UER00482"/>
</dbReference>
<evidence type="ECO:0000256" key="2">
    <source>
        <dbReference type="ARBA" id="ARBA00012071"/>
    </source>
</evidence>
<dbReference type="Pfam" id="PF02606">
    <property type="entry name" value="LpxK"/>
    <property type="match status" value="1"/>
</dbReference>
<proteinExistence type="inferred from homology"/>
<dbReference type="InterPro" id="IPR027417">
    <property type="entry name" value="P-loop_NTPase"/>
</dbReference>
<dbReference type="GO" id="GO:0009244">
    <property type="term" value="P:lipopolysaccharide core region biosynthetic process"/>
    <property type="evidence" value="ECO:0007669"/>
    <property type="project" value="TreeGrafter"/>
</dbReference>
<keyword evidence="5" id="KW-0808">Transferase</keyword>
<organism evidence="10">
    <name type="scientific">marine sediment metagenome</name>
    <dbReference type="NCBI Taxonomy" id="412755"/>
    <lineage>
        <taxon>unclassified sequences</taxon>
        <taxon>metagenomes</taxon>
        <taxon>ecological metagenomes</taxon>
    </lineage>
</organism>
<keyword evidence="3" id="KW-0444">Lipid biosynthesis</keyword>
<protein>
    <recommendedName>
        <fullName evidence="2">tetraacyldisaccharide 4'-kinase</fullName>
        <ecNumber evidence="2">2.7.1.130</ecNumber>
    </recommendedName>
</protein>
<keyword evidence="6" id="KW-0547">Nucleotide-binding</keyword>
<dbReference type="HAMAP" id="MF_00409">
    <property type="entry name" value="LpxK"/>
    <property type="match status" value="1"/>
</dbReference>
<evidence type="ECO:0000256" key="9">
    <source>
        <dbReference type="ARBA" id="ARBA00023098"/>
    </source>
</evidence>
<dbReference type="EMBL" id="LAZR01000046">
    <property type="protein sequence ID" value="KKN99533.1"/>
    <property type="molecule type" value="Genomic_DNA"/>
</dbReference>
<dbReference type="GO" id="GO:0009029">
    <property type="term" value="F:lipid-A 4'-kinase activity"/>
    <property type="evidence" value="ECO:0007669"/>
    <property type="project" value="UniProtKB-EC"/>
</dbReference>
<gene>
    <name evidence="10" type="ORF">LCGC14_0136240</name>
</gene>